<feature type="transmembrane region" description="Helical" evidence="3">
    <location>
        <begin position="260"/>
        <end position="280"/>
    </location>
</feature>
<dbReference type="RefSeq" id="WP_004806923.1">
    <property type="nucleotide sequence ID" value="NZ_CP116394.1"/>
</dbReference>
<dbReference type="GO" id="GO:0005886">
    <property type="term" value="C:plasma membrane"/>
    <property type="evidence" value="ECO:0007669"/>
    <property type="project" value="UniProtKB-SubCell"/>
</dbReference>
<organism evidence="4 5">
    <name type="scientific">Winkia neuii subsp. anitrata</name>
    <dbReference type="NCBI Taxonomy" id="29318"/>
    <lineage>
        <taxon>Bacteria</taxon>
        <taxon>Bacillati</taxon>
        <taxon>Actinomycetota</taxon>
        <taxon>Actinomycetes</taxon>
        <taxon>Actinomycetales</taxon>
        <taxon>Actinomycetaceae</taxon>
        <taxon>Winkia</taxon>
    </lineage>
</organism>
<protein>
    <submittedName>
        <fullName evidence="4">L-fucose:H+ symporter permease</fullName>
    </submittedName>
</protein>
<accession>A0AB38XPP0</accession>
<evidence type="ECO:0000313" key="5">
    <source>
        <dbReference type="Proteomes" id="UP001211044"/>
    </source>
</evidence>
<dbReference type="CDD" id="cd17394">
    <property type="entry name" value="MFS_FucP_like"/>
    <property type="match status" value="1"/>
</dbReference>
<feature type="transmembrane region" description="Helical" evidence="3">
    <location>
        <begin position="348"/>
        <end position="371"/>
    </location>
</feature>
<dbReference type="Gene3D" id="1.20.1250.20">
    <property type="entry name" value="MFS general substrate transporter like domains"/>
    <property type="match status" value="2"/>
</dbReference>
<dbReference type="NCBIfam" id="TIGR00885">
    <property type="entry name" value="fucP"/>
    <property type="match status" value="1"/>
</dbReference>
<evidence type="ECO:0000313" key="4">
    <source>
        <dbReference type="EMBL" id="WCE46199.1"/>
    </source>
</evidence>
<evidence type="ECO:0000256" key="2">
    <source>
        <dbReference type="ARBA" id="ARBA00022475"/>
    </source>
</evidence>
<comment type="subcellular location">
    <subcellularLocation>
        <location evidence="1">Cell inner membrane</location>
        <topology evidence="1">Multi-pass membrane protein</topology>
    </subcellularLocation>
</comment>
<dbReference type="PANTHER" id="PTHR43702:SF11">
    <property type="entry name" value="L-FUCOSE-PROTON SYMPORTER"/>
    <property type="match status" value="1"/>
</dbReference>
<keyword evidence="3" id="KW-0812">Transmembrane</keyword>
<feature type="transmembrane region" description="Helical" evidence="3">
    <location>
        <begin position="62"/>
        <end position="82"/>
    </location>
</feature>
<name>A0AB38XPP0_9ACTO</name>
<dbReference type="SUPFAM" id="SSF103473">
    <property type="entry name" value="MFS general substrate transporter"/>
    <property type="match status" value="1"/>
</dbReference>
<evidence type="ECO:0000256" key="3">
    <source>
        <dbReference type="SAM" id="Phobius"/>
    </source>
</evidence>
<feature type="transmembrane region" description="Helical" evidence="3">
    <location>
        <begin position="410"/>
        <end position="431"/>
    </location>
</feature>
<feature type="transmembrane region" description="Helical" evidence="3">
    <location>
        <begin position="205"/>
        <end position="225"/>
    </location>
</feature>
<keyword evidence="3" id="KW-1133">Transmembrane helix</keyword>
<dbReference type="InterPro" id="IPR011701">
    <property type="entry name" value="MFS"/>
</dbReference>
<proteinExistence type="predicted"/>
<feature type="transmembrane region" description="Helical" evidence="3">
    <location>
        <begin position="112"/>
        <end position="131"/>
    </location>
</feature>
<dbReference type="AlphaFoldDB" id="A0AB38XPP0"/>
<feature type="transmembrane region" description="Helical" evidence="3">
    <location>
        <begin position="300"/>
        <end position="319"/>
    </location>
</feature>
<keyword evidence="2" id="KW-1003">Cell membrane</keyword>
<keyword evidence="3" id="KW-0472">Membrane</keyword>
<reference evidence="4" key="1">
    <citation type="submission" date="2023-01" db="EMBL/GenBank/DDBJ databases">
        <title>Comparative Genomic Analysis of the Clinically-Derived Winkia Strain NY0527 Provides Evidence into the Taxonomic Reassignment of Winkia neuii and Characterizes Their Virulence Traits.</title>
        <authorList>
            <person name="Cai X."/>
            <person name="Peng Y."/>
            <person name="Li M."/>
            <person name="Qiu Y."/>
            <person name="Wang Y."/>
            <person name="Xu L."/>
            <person name="Hou Q."/>
        </authorList>
    </citation>
    <scope>NUCLEOTIDE SEQUENCE</scope>
    <source>
        <strain evidence="4">NY0527</strain>
    </source>
</reference>
<feature type="transmembrane region" description="Helical" evidence="3">
    <location>
        <begin position="152"/>
        <end position="178"/>
    </location>
</feature>
<dbReference type="InterPro" id="IPR005275">
    <property type="entry name" value="Lfuc_symporter_FucP"/>
</dbReference>
<feature type="transmembrane region" description="Helical" evidence="3">
    <location>
        <begin position="89"/>
        <end position="106"/>
    </location>
</feature>
<dbReference type="KEGG" id="wne:PIG85_00715"/>
<dbReference type="InterPro" id="IPR036259">
    <property type="entry name" value="MFS_trans_sf"/>
</dbReference>
<feature type="transmembrane region" description="Helical" evidence="3">
    <location>
        <begin position="326"/>
        <end position="342"/>
    </location>
</feature>
<dbReference type="Pfam" id="PF07690">
    <property type="entry name" value="MFS_1"/>
    <property type="match status" value="1"/>
</dbReference>
<feature type="transmembrane region" description="Helical" evidence="3">
    <location>
        <begin position="383"/>
        <end position="404"/>
    </location>
</feature>
<sequence length="444" mass="47005">MSQVASSPRPSQKIGIVYEGAGASFALMVICFAAWGVAATMTDPMVKVFGSVFSMGAFQSSLVQSAYYGAYFFLALPAAFLNARLGYKAGVIVGLGLAAAGGMMFYPASKVMTFGMFIAALFTLASGLSILETSANPYVMSMGPEQNSTRRLNFAQAFNPIGANLGVFMAATFILPYISPATPAQRASMTPAALRATQSVELQAIMGPYLLLALVYVVILLGIWFTKPQSHSGGNVEEEQHVAGNPADSRLMRLMFNRHYSFGVVAQFFNLGAQTCIWTYTLHYVTDALGIPDTKGGWWLQGSLLIFLVSRFVMVAIMGKFDARKLMVLMCTVGVVLTLVAVATGNIVGAVCVVALSACLSLLFPTIYGVALEGLGADTKFGAAGLVMAILGGAVMPMVQGWLLDKTSASFSYVIPALCLTIILAYAIYVVRVPALRPSAEGGC</sequence>
<dbReference type="PANTHER" id="PTHR43702">
    <property type="entry name" value="L-FUCOSE-PROTON SYMPORTER"/>
    <property type="match status" value="1"/>
</dbReference>
<dbReference type="GO" id="GO:0015535">
    <property type="term" value="F:fucose:proton symporter activity"/>
    <property type="evidence" value="ECO:0007669"/>
    <property type="project" value="InterPro"/>
</dbReference>
<feature type="transmembrane region" description="Helical" evidence="3">
    <location>
        <begin position="21"/>
        <end position="42"/>
    </location>
</feature>
<dbReference type="InterPro" id="IPR050375">
    <property type="entry name" value="MFS_TsgA-like"/>
</dbReference>
<dbReference type="Proteomes" id="UP001211044">
    <property type="component" value="Chromosome"/>
</dbReference>
<evidence type="ECO:0000256" key="1">
    <source>
        <dbReference type="ARBA" id="ARBA00004429"/>
    </source>
</evidence>
<dbReference type="EMBL" id="CP116394">
    <property type="protein sequence ID" value="WCE46199.1"/>
    <property type="molecule type" value="Genomic_DNA"/>
</dbReference>
<gene>
    <name evidence="4" type="primary">fucP</name>
    <name evidence="4" type="ORF">PIG85_00715</name>
</gene>